<dbReference type="PANTHER" id="PTHR10131:SF94">
    <property type="entry name" value="TNF RECEPTOR-ASSOCIATED FACTOR 4"/>
    <property type="match status" value="1"/>
</dbReference>
<evidence type="ECO:0000256" key="1">
    <source>
        <dbReference type="ARBA" id="ARBA00022723"/>
    </source>
</evidence>
<evidence type="ECO:0000256" key="4">
    <source>
        <dbReference type="PROSITE-ProRule" id="PRU00207"/>
    </source>
</evidence>
<organism evidence="7 8">
    <name type="scientific">Salmo salar</name>
    <name type="common">Atlantic salmon</name>
    <dbReference type="NCBI Taxonomy" id="8030"/>
    <lineage>
        <taxon>Eukaryota</taxon>
        <taxon>Metazoa</taxon>
        <taxon>Chordata</taxon>
        <taxon>Craniata</taxon>
        <taxon>Vertebrata</taxon>
        <taxon>Euteleostomi</taxon>
        <taxon>Actinopterygii</taxon>
        <taxon>Neopterygii</taxon>
        <taxon>Teleostei</taxon>
        <taxon>Protacanthopterygii</taxon>
        <taxon>Salmoniformes</taxon>
        <taxon>Salmonidae</taxon>
        <taxon>Salmoninae</taxon>
        <taxon>Salmo</taxon>
    </lineage>
</organism>
<evidence type="ECO:0000256" key="2">
    <source>
        <dbReference type="ARBA" id="ARBA00022771"/>
    </source>
</evidence>
<keyword evidence="7" id="KW-1185">Reference proteome</keyword>
<dbReference type="Gene3D" id="3.30.40.10">
    <property type="entry name" value="Zinc/RING finger domain, C3HC4 (zinc finger)"/>
    <property type="match status" value="1"/>
</dbReference>
<feature type="region of interest" description="Disordered" evidence="5">
    <location>
        <begin position="186"/>
        <end position="259"/>
    </location>
</feature>
<keyword evidence="1 4" id="KW-0479">Metal-binding</keyword>
<evidence type="ECO:0000256" key="5">
    <source>
        <dbReference type="SAM" id="MobiDB-lite"/>
    </source>
</evidence>
<feature type="compositionally biased region" description="Basic and acidic residues" evidence="5">
    <location>
        <begin position="188"/>
        <end position="214"/>
    </location>
</feature>
<dbReference type="RefSeq" id="XP_013998706.1">
    <property type="nucleotide sequence ID" value="XM_014143231.2"/>
</dbReference>
<dbReference type="AlphaFoldDB" id="A0A1S3M6X2"/>
<evidence type="ECO:0000259" key="6">
    <source>
        <dbReference type="PROSITE" id="PS50145"/>
    </source>
</evidence>
<dbReference type="PROSITE" id="PS50145">
    <property type="entry name" value="ZF_TRAF"/>
    <property type="match status" value="1"/>
</dbReference>
<dbReference type="PaxDb" id="8030-ENSSSAP00000031019"/>
<proteinExistence type="predicted"/>
<dbReference type="OrthoDB" id="9049620at2759"/>
<protein>
    <submittedName>
        <fullName evidence="8">RING finger protein 151</fullName>
    </submittedName>
</protein>
<gene>
    <name evidence="8" type="primary">rnf41l</name>
</gene>
<name>A0A1S3M6X2_SALSA</name>
<dbReference type="Pfam" id="PF02176">
    <property type="entry name" value="zf-TRAF"/>
    <property type="match status" value="1"/>
</dbReference>
<dbReference type="InterPro" id="IPR013083">
    <property type="entry name" value="Znf_RING/FYVE/PHD"/>
</dbReference>
<reference evidence="8" key="1">
    <citation type="submission" date="2025-08" db="UniProtKB">
        <authorList>
            <consortium name="RefSeq"/>
        </authorList>
    </citation>
    <scope>IDENTIFICATION</scope>
</reference>
<evidence type="ECO:0000313" key="7">
    <source>
        <dbReference type="Proteomes" id="UP001652741"/>
    </source>
</evidence>
<dbReference type="STRING" id="8030.ENSSSAP00000031019"/>
<feature type="domain" description="TRAF-type" evidence="6">
    <location>
        <begin position="30"/>
        <end position="74"/>
    </location>
</feature>
<feature type="zinc finger region" description="TRAF-type" evidence="4">
    <location>
        <begin position="30"/>
        <end position="74"/>
    </location>
</feature>
<dbReference type="PANTHER" id="PTHR10131">
    <property type="entry name" value="TNF RECEPTOR ASSOCIATED FACTOR"/>
    <property type="match status" value="1"/>
</dbReference>
<dbReference type="GO" id="GO:0008270">
    <property type="term" value="F:zinc ion binding"/>
    <property type="evidence" value="ECO:0007669"/>
    <property type="project" value="UniProtKB-KW"/>
</dbReference>
<dbReference type="KEGG" id="sasa:106570746"/>
<dbReference type="InterPro" id="IPR001293">
    <property type="entry name" value="Znf_TRAF"/>
</dbReference>
<evidence type="ECO:0000256" key="3">
    <source>
        <dbReference type="ARBA" id="ARBA00022833"/>
    </source>
</evidence>
<dbReference type="SUPFAM" id="SSF49599">
    <property type="entry name" value="TRAF domain-like"/>
    <property type="match status" value="1"/>
</dbReference>
<accession>A0A1S3M6X2</accession>
<sequence>MRNDLSRLQIRCVNSDQGCDAVCCLETLHTHEDECPFTFISCSYTGCPVQVERRGLESHLLECEFRSRVCPSGCGHTLLSVDQSQHNCVAVLRTELELLRAEMWGKVEEVRREMESRLDSQRRHMVQKESLLKSEVEDLKGQVSRVVCDVRALLEAERLRRQELAEAELEKRELLEMFRSLQPFRGQRNRDKPIRGLHQEDGTIRSQHQVEHPTRGLLRAGPTQASTQSLPSALPTPALYPPTSPQPGEGSRKARPRSLTLDCIKSREVTVI</sequence>
<keyword evidence="3 4" id="KW-0862">Zinc</keyword>
<dbReference type="Proteomes" id="UP001652741">
    <property type="component" value="Chromosome ssa02"/>
</dbReference>
<keyword evidence="2 4" id="KW-0863">Zinc-finger</keyword>
<evidence type="ECO:0000313" key="8">
    <source>
        <dbReference type="RefSeq" id="XP_013998706.1"/>
    </source>
</evidence>